<protein>
    <submittedName>
        <fullName evidence="1">Capsular polysaccharide export protein</fullName>
    </submittedName>
</protein>
<dbReference type="GO" id="GO:0000271">
    <property type="term" value="P:polysaccharide biosynthetic process"/>
    <property type="evidence" value="ECO:0007669"/>
    <property type="project" value="InterPro"/>
</dbReference>
<evidence type="ECO:0000313" key="2">
    <source>
        <dbReference type="Proteomes" id="UP000199011"/>
    </source>
</evidence>
<dbReference type="EMBL" id="FOVO01000055">
    <property type="protein sequence ID" value="SFO07011.1"/>
    <property type="molecule type" value="Genomic_DNA"/>
</dbReference>
<dbReference type="InterPro" id="IPR007833">
    <property type="entry name" value="Capsule_polysaccharide_synth"/>
</dbReference>
<proteinExistence type="predicted"/>
<dbReference type="Proteomes" id="UP000199011">
    <property type="component" value="Unassembled WGS sequence"/>
</dbReference>
<accession>A0A1I5E7C3</accession>
<dbReference type="AlphaFoldDB" id="A0A1I5E7C3"/>
<keyword evidence="2" id="KW-1185">Reference proteome</keyword>
<sequence length="404" mass="47092">MRNINKNVLFFVDCFERLSFFKRLSFGFRQKGFNVVFLTDSLSTYLNVKDRESVYLVRNTNKNDITDLSESLDVINNNQSIPYANKYYSCVYNTLDKINKKIKIDYIFVWNGSGTSGCAIKDFATNKTIKTAFMELSNFPGKIFVDIDGVNARSWLYKNIKILQKKYPNSKLDPAWVDWWYNAKLLPLPQKEIINRYNNEYIVDRIFSAVFQMPFCNELKIKNYLFKKKKLRKISSFNCEFKYSETPECYVFLPLQVSSDSQLKLNSEYDNVQCILKAKDISESRGADLVVKLHPAEKDQKEIEKIKILSKDIGFYISNKPTMELLSDGELICVNNSTVGLEAKILGKETMVFGKALYSVFDEQMTAAYLNQWLINIDYFDVNEIIDESKVDRILEIIEYCYVN</sequence>
<dbReference type="GO" id="GO:0015774">
    <property type="term" value="P:polysaccharide transport"/>
    <property type="evidence" value="ECO:0007669"/>
    <property type="project" value="InterPro"/>
</dbReference>
<dbReference type="Pfam" id="PF05159">
    <property type="entry name" value="Capsule_synth"/>
    <property type="match status" value="1"/>
</dbReference>
<name>A0A1I5E7C3_9GAMM</name>
<evidence type="ECO:0000313" key="1">
    <source>
        <dbReference type="EMBL" id="SFO07011.1"/>
    </source>
</evidence>
<reference evidence="2" key="1">
    <citation type="submission" date="2016-10" db="EMBL/GenBank/DDBJ databases">
        <authorList>
            <person name="Varghese N."/>
            <person name="Submissions S."/>
        </authorList>
    </citation>
    <scope>NUCLEOTIDE SEQUENCE [LARGE SCALE GENOMIC DNA]</scope>
    <source>
        <strain evidence="2">DSM 16522</strain>
    </source>
</reference>
<gene>
    <name evidence="1" type="ORF">SAMN05421579_15517</name>
</gene>
<organism evidence="1 2">
    <name type="scientific">Xenorhabdus japonica</name>
    <dbReference type="NCBI Taxonomy" id="53341"/>
    <lineage>
        <taxon>Bacteria</taxon>
        <taxon>Pseudomonadati</taxon>
        <taxon>Pseudomonadota</taxon>
        <taxon>Gammaproteobacteria</taxon>
        <taxon>Enterobacterales</taxon>
        <taxon>Morganellaceae</taxon>
        <taxon>Xenorhabdus</taxon>
    </lineage>
</organism>
<dbReference type="RefSeq" id="WP_092521260.1">
    <property type="nucleotide sequence ID" value="NZ_CAWRAH010000022.1"/>
</dbReference>
<dbReference type="OrthoDB" id="215285at2"/>
<dbReference type="STRING" id="53341.SAMN05421579_15517"/>